<gene>
    <name evidence="1" type="ORF">HaLaN_33043</name>
</gene>
<proteinExistence type="predicted"/>
<keyword evidence="2" id="KW-1185">Reference proteome</keyword>
<name>A0A6A0AP78_HAELA</name>
<reference evidence="1 2" key="1">
    <citation type="submission" date="2020-02" db="EMBL/GenBank/DDBJ databases">
        <title>Draft genome sequence of Haematococcus lacustris strain NIES-144.</title>
        <authorList>
            <person name="Morimoto D."/>
            <person name="Nakagawa S."/>
            <person name="Yoshida T."/>
            <person name="Sawayama S."/>
        </authorList>
    </citation>
    <scope>NUCLEOTIDE SEQUENCE [LARGE SCALE GENOMIC DNA]</scope>
    <source>
        <strain evidence="1 2">NIES-144</strain>
    </source>
</reference>
<feature type="non-terminal residue" evidence="1">
    <location>
        <position position="94"/>
    </location>
</feature>
<accession>A0A6A0AP78</accession>
<feature type="non-terminal residue" evidence="1">
    <location>
        <position position="1"/>
    </location>
</feature>
<evidence type="ECO:0000313" key="1">
    <source>
        <dbReference type="EMBL" id="GFH33644.1"/>
    </source>
</evidence>
<sequence>MHTPCDVSNPTQKESGHKNVRLGLCGIVQGVQFRLFRAGVQVVQGLCSVSSGLCSGGSGCGSGCSVLWFRAFRLWFRVFRAVVQVVQAVVQGVQ</sequence>
<dbReference type="AlphaFoldDB" id="A0A6A0AP78"/>
<protein>
    <recommendedName>
        <fullName evidence="3">Acylphosphatase</fullName>
    </recommendedName>
</protein>
<comment type="caution">
    <text evidence="1">The sequence shown here is derived from an EMBL/GenBank/DDBJ whole genome shotgun (WGS) entry which is preliminary data.</text>
</comment>
<dbReference type="EMBL" id="BLLF01009175">
    <property type="protein sequence ID" value="GFH33644.1"/>
    <property type="molecule type" value="Genomic_DNA"/>
</dbReference>
<organism evidence="1 2">
    <name type="scientific">Haematococcus lacustris</name>
    <name type="common">Green alga</name>
    <name type="synonym">Haematococcus pluvialis</name>
    <dbReference type="NCBI Taxonomy" id="44745"/>
    <lineage>
        <taxon>Eukaryota</taxon>
        <taxon>Viridiplantae</taxon>
        <taxon>Chlorophyta</taxon>
        <taxon>core chlorophytes</taxon>
        <taxon>Chlorophyceae</taxon>
        <taxon>CS clade</taxon>
        <taxon>Chlamydomonadales</taxon>
        <taxon>Haematococcaceae</taxon>
        <taxon>Haematococcus</taxon>
    </lineage>
</organism>
<dbReference type="InterPro" id="IPR017968">
    <property type="entry name" value="Acylphosphatase_CS"/>
</dbReference>
<dbReference type="PROSITE" id="PS00150">
    <property type="entry name" value="ACYLPHOSPHATASE_1"/>
    <property type="match status" value="1"/>
</dbReference>
<dbReference type="Proteomes" id="UP000485058">
    <property type="component" value="Unassembled WGS sequence"/>
</dbReference>
<evidence type="ECO:0008006" key="3">
    <source>
        <dbReference type="Google" id="ProtNLM"/>
    </source>
</evidence>
<evidence type="ECO:0000313" key="2">
    <source>
        <dbReference type="Proteomes" id="UP000485058"/>
    </source>
</evidence>